<dbReference type="Proteomes" id="UP001576708">
    <property type="component" value="Unassembled WGS sequence"/>
</dbReference>
<protein>
    <submittedName>
        <fullName evidence="1">Uncharacterized protein</fullName>
    </submittedName>
</protein>
<evidence type="ECO:0000313" key="2">
    <source>
        <dbReference type="Proteomes" id="UP001576708"/>
    </source>
</evidence>
<proteinExistence type="predicted"/>
<sequence length="80" mass="9004">MLLLVGGGWQVPEIYQPHKTPEYRDSYNGAGVIQWQKDLSGTVSKELDDRCEQIKTLIVQAQLTNNHDLAEKLSIGSYSK</sequence>
<gene>
    <name evidence="1" type="ORF">ACE02W_03135</name>
</gene>
<name>A0ABV4VEU9_9GAMM</name>
<reference evidence="1 2" key="1">
    <citation type="submission" date="2024-09" db="EMBL/GenBank/DDBJ databases">
        <authorList>
            <person name="Zhang Y."/>
        </authorList>
    </citation>
    <scope>NUCLEOTIDE SEQUENCE [LARGE SCALE GENOMIC DNA]</scope>
    <source>
        <strain evidence="1 2">ZJ318</strain>
    </source>
</reference>
<organism evidence="1 2">
    <name type="scientific">Shewanella mangrovisoli</name>
    <dbReference type="NCBI Taxonomy" id="2864211"/>
    <lineage>
        <taxon>Bacteria</taxon>
        <taxon>Pseudomonadati</taxon>
        <taxon>Pseudomonadota</taxon>
        <taxon>Gammaproteobacteria</taxon>
        <taxon>Alteromonadales</taxon>
        <taxon>Shewanellaceae</taxon>
        <taxon>Shewanella</taxon>
    </lineage>
</organism>
<evidence type="ECO:0000313" key="1">
    <source>
        <dbReference type="EMBL" id="MFB2618808.1"/>
    </source>
</evidence>
<accession>A0ABV4VEU9</accession>
<comment type="caution">
    <text evidence="1">The sequence shown here is derived from an EMBL/GenBank/DDBJ whole genome shotgun (WGS) entry which is preliminary data.</text>
</comment>
<dbReference type="RefSeq" id="WP_342200742.1">
    <property type="nucleotide sequence ID" value="NZ_JBCATE010000001.1"/>
</dbReference>
<keyword evidence="2" id="KW-1185">Reference proteome</keyword>
<dbReference type="EMBL" id="JBHFGU010000001">
    <property type="protein sequence ID" value="MFB2618808.1"/>
    <property type="molecule type" value="Genomic_DNA"/>
</dbReference>